<keyword evidence="1" id="KW-0812">Transmembrane</keyword>
<evidence type="ECO:0008006" key="4">
    <source>
        <dbReference type="Google" id="ProtNLM"/>
    </source>
</evidence>
<organism evidence="2 3">
    <name type="scientific">Glycine soja</name>
    <name type="common">Wild soybean</name>
    <dbReference type="NCBI Taxonomy" id="3848"/>
    <lineage>
        <taxon>Eukaryota</taxon>
        <taxon>Viridiplantae</taxon>
        <taxon>Streptophyta</taxon>
        <taxon>Embryophyta</taxon>
        <taxon>Tracheophyta</taxon>
        <taxon>Spermatophyta</taxon>
        <taxon>Magnoliopsida</taxon>
        <taxon>eudicotyledons</taxon>
        <taxon>Gunneridae</taxon>
        <taxon>Pentapetalae</taxon>
        <taxon>rosids</taxon>
        <taxon>fabids</taxon>
        <taxon>Fabales</taxon>
        <taxon>Fabaceae</taxon>
        <taxon>Papilionoideae</taxon>
        <taxon>50 kb inversion clade</taxon>
        <taxon>NPAAA clade</taxon>
        <taxon>indigoferoid/millettioid clade</taxon>
        <taxon>Phaseoleae</taxon>
        <taxon>Glycine</taxon>
        <taxon>Glycine subgen. Soja</taxon>
    </lineage>
</organism>
<protein>
    <recommendedName>
        <fullName evidence="4">RNase H type-1 domain-containing protein</fullName>
    </recommendedName>
</protein>
<gene>
    <name evidence="2" type="ORF">D0Y65_043514</name>
</gene>
<dbReference type="EMBL" id="QZWG01000016">
    <property type="protein sequence ID" value="RZB60786.1"/>
    <property type="molecule type" value="Genomic_DNA"/>
</dbReference>
<name>A0A445GHT9_GLYSO</name>
<proteinExistence type="predicted"/>
<evidence type="ECO:0000256" key="1">
    <source>
        <dbReference type="SAM" id="Phobius"/>
    </source>
</evidence>
<dbReference type="Proteomes" id="UP000289340">
    <property type="component" value="Chromosome 16"/>
</dbReference>
<comment type="caution">
    <text evidence="2">The sequence shown here is derived from an EMBL/GenBank/DDBJ whole genome shotgun (WGS) entry which is preliminary data.</text>
</comment>
<keyword evidence="3" id="KW-1185">Reference proteome</keyword>
<keyword evidence="1" id="KW-1133">Transmembrane helix</keyword>
<accession>A0A445GHT9</accession>
<evidence type="ECO:0000313" key="3">
    <source>
        <dbReference type="Proteomes" id="UP000289340"/>
    </source>
</evidence>
<feature type="transmembrane region" description="Helical" evidence="1">
    <location>
        <begin position="49"/>
        <end position="78"/>
    </location>
</feature>
<evidence type="ECO:0000313" key="2">
    <source>
        <dbReference type="EMBL" id="RZB60786.1"/>
    </source>
</evidence>
<sequence>MDFVTSHIFREGNQCVDKLANFGINSQGFLWSIPTFLSEQFARIRLAQLWIFLIVVILVSSGWLLSSFYVLQIFIFLIKGHGEFD</sequence>
<keyword evidence="1" id="KW-0472">Membrane</keyword>
<reference evidence="2 3" key="1">
    <citation type="submission" date="2018-09" db="EMBL/GenBank/DDBJ databases">
        <title>A high-quality reference genome of wild soybean provides a powerful tool to mine soybean genomes.</title>
        <authorList>
            <person name="Xie M."/>
            <person name="Chung C.Y.L."/>
            <person name="Li M.-W."/>
            <person name="Wong F.-L."/>
            <person name="Chan T.-F."/>
            <person name="Lam H.-M."/>
        </authorList>
    </citation>
    <scope>NUCLEOTIDE SEQUENCE [LARGE SCALE GENOMIC DNA]</scope>
    <source>
        <strain evidence="3">cv. W05</strain>
        <tissue evidence="2">Hypocotyl of etiolated seedlings</tissue>
    </source>
</reference>
<dbReference type="AlphaFoldDB" id="A0A445GHT9"/>